<accession>A0A1D4GTM8</accession>
<dbReference type="AlphaFoldDB" id="A0A1D4GTM8"/>
<dbReference type="EMBL" id="FMPG01000001">
    <property type="protein sequence ID" value="SCS38419.1"/>
    <property type="molecule type" value="Genomic_DNA"/>
</dbReference>
<dbReference type="InterPro" id="IPR050472">
    <property type="entry name" value="Anth_synth/Amidotransfase"/>
</dbReference>
<gene>
    <name evidence="4" type="primary">trpG</name>
    <name evidence="4" type="ORF">SAMEA2297795_00400</name>
    <name evidence="3" type="ORF">SAMEA2297796_00225</name>
</gene>
<dbReference type="PROSITE" id="PS51273">
    <property type="entry name" value="GATASE_TYPE_1"/>
    <property type="match status" value="1"/>
</dbReference>
<evidence type="ECO:0000256" key="1">
    <source>
        <dbReference type="ARBA" id="ARBA00022962"/>
    </source>
</evidence>
<evidence type="ECO:0000259" key="2">
    <source>
        <dbReference type="Pfam" id="PF00117"/>
    </source>
</evidence>
<protein>
    <submittedName>
        <fullName evidence="4">Glutamine amidotransferase class-I protein</fullName>
        <ecNumber evidence="4">4.1.3.27</ecNumber>
    </submittedName>
</protein>
<dbReference type="InterPro" id="IPR017926">
    <property type="entry name" value="GATASE"/>
</dbReference>
<evidence type="ECO:0000313" key="3">
    <source>
        <dbReference type="EMBL" id="SCS28284.1"/>
    </source>
</evidence>
<evidence type="ECO:0000313" key="6">
    <source>
        <dbReference type="Proteomes" id="UP000095768"/>
    </source>
</evidence>
<sequence>MILIIDNKDSFTYNIVDYIKQSYTKQVKVIDIDEVSVERIYEIEPHAIVISPGPGTPKDYPILNQVIKNFAQHVPFLGICLGFQQIVDYFGGEIIKNDKPIHGHTTKIKHDGTGIYQGLPATFHVMRYHSLKANQANFPESLKITAINDEGIIMGIAHKHLPIYGVQYHPESILSEYGIEQIQSFINIMEVYHANTL</sequence>
<keyword evidence="4" id="KW-0808">Transferase</keyword>
<reference evidence="3 5" key="2">
    <citation type="submission" date="2016-09" db="EMBL/GenBank/DDBJ databases">
        <authorList>
            <consortium name="Pathogen Informatics"/>
            <person name="Sun Q."/>
            <person name="Inoue M."/>
        </authorList>
    </citation>
    <scope>NUCLEOTIDE SEQUENCE [LARGE SCALE GENOMIC DNA]</scope>
    <source>
        <strain evidence="3 5">82C</strain>
    </source>
</reference>
<proteinExistence type="predicted"/>
<keyword evidence="4" id="KW-0456">Lyase</keyword>
<dbReference type="PANTHER" id="PTHR43418">
    <property type="entry name" value="MULTIFUNCTIONAL TRYPTOPHAN BIOSYNTHESIS PROTEIN-RELATED"/>
    <property type="match status" value="1"/>
</dbReference>
<dbReference type="GO" id="GO:0016740">
    <property type="term" value="F:transferase activity"/>
    <property type="evidence" value="ECO:0007669"/>
    <property type="project" value="UniProtKB-KW"/>
</dbReference>
<keyword evidence="1 4" id="KW-0315">Glutamine amidotransferase</keyword>
<evidence type="ECO:0000313" key="4">
    <source>
        <dbReference type="EMBL" id="SCS38419.1"/>
    </source>
</evidence>
<feature type="domain" description="Glutamine amidotransferase" evidence="2">
    <location>
        <begin position="3"/>
        <end position="185"/>
    </location>
</feature>
<reference evidence="4 6" key="1">
    <citation type="submission" date="2016-09" db="EMBL/GenBank/DDBJ databases">
        <authorList>
            <consortium name="Pathogen Informatics"/>
        </authorList>
    </citation>
    <scope>NUCLEOTIDE SEQUENCE [LARGE SCALE GENOMIC DNA]</scope>
    <source>
        <strain evidence="4 6">82B</strain>
    </source>
</reference>
<dbReference type="PANTHER" id="PTHR43418:SF4">
    <property type="entry name" value="MULTIFUNCTIONAL TRYPTOPHAN BIOSYNTHESIS PROTEIN"/>
    <property type="match status" value="1"/>
</dbReference>
<name>A0A1D4GTM8_9STAP</name>
<dbReference type="Gene3D" id="3.40.50.880">
    <property type="match status" value="1"/>
</dbReference>
<dbReference type="GO" id="GO:0004049">
    <property type="term" value="F:anthranilate synthase activity"/>
    <property type="evidence" value="ECO:0007669"/>
    <property type="project" value="UniProtKB-EC"/>
</dbReference>
<dbReference type="FunFam" id="3.40.50.880:FF:000003">
    <property type="entry name" value="Anthranilate synthase component II"/>
    <property type="match status" value="1"/>
</dbReference>
<keyword evidence="5" id="KW-1185">Reference proteome</keyword>
<dbReference type="PRINTS" id="PR00097">
    <property type="entry name" value="ANTSNTHASEII"/>
</dbReference>
<organism evidence="4 6">
    <name type="scientific">Staphylococcus caeli</name>
    <dbReference type="NCBI Taxonomy" id="2201815"/>
    <lineage>
        <taxon>Bacteria</taxon>
        <taxon>Bacillati</taxon>
        <taxon>Bacillota</taxon>
        <taxon>Bacilli</taxon>
        <taxon>Bacillales</taxon>
        <taxon>Staphylococcaceae</taxon>
        <taxon>Staphylococcus</taxon>
    </lineage>
</organism>
<dbReference type="RefSeq" id="WP_069994372.1">
    <property type="nucleotide sequence ID" value="NZ_FMPG01000001.1"/>
</dbReference>
<dbReference type="EMBL" id="FMPI01000001">
    <property type="protein sequence ID" value="SCS28284.1"/>
    <property type="molecule type" value="Genomic_DNA"/>
</dbReference>
<dbReference type="CDD" id="cd01743">
    <property type="entry name" value="GATase1_Anthranilate_Synthase"/>
    <property type="match status" value="1"/>
</dbReference>
<dbReference type="Pfam" id="PF00117">
    <property type="entry name" value="GATase"/>
    <property type="match status" value="1"/>
</dbReference>
<dbReference type="GO" id="GO:0005829">
    <property type="term" value="C:cytosol"/>
    <property type="evidence" value="ECO:0007669"/>
    <property type="project" value="TreeGrafter"/>
</dbReference>
<dbReference type="SUPFAM" id="SSF52317">
    <property type="entry name" value="Class I glutamine amidotransferase-like"/>
    <property type="match status" value="1"/>
</dbReference>
<dbReference type="NCBIfam" id="TIGR00566">
    <property type="entry name" value="trpG_papA"/>
    <property type="match status" value="1"/>
</dbReference>
<dbReference type="InterPro" id="IPR029062">
    <property type="entry name" value="Class_I_gatase-like"/>
</dbReference>
<evidence type="ECO:0000313" key="5">
    <source>
        <dbReference type="Proteomes" id="UP000095412"/>
    </source>
</evidence>
<dbReference type="InterPro" id="IPR006221">
    <property type="entry name" value="TrpG/PapA_dom"/>
</dbReference>
<dbReference type="EC" id="4.1.3.27" evidence="4"/>
<dbReference type="GO" id="GO:0000162">
    <property type="term" value="P:L-tryptophan biosynthetic process"/>
    <property type="evidence" value="ECO:0007669"/>
    <property type="project" value="TreeGrafter"/>
</dbReference>
<dbReference type="PRINTS" id="PR00096">
    <property type="entry name" value="GATASE"/>
</dbReference>
<dbReference type="Proteomes" id="UP000095768">
    <property type="component" value="Unassembled WGS sequence"/>
</dbReference>
<dbReference type="Proteomes" id="UP000095412">
    <property type="component" value="Unassembled WGS sequence"/>
</dbReference>
<dbReference type="OrthoDB" id="9804328at2"/>